<evidence type="ECO:0000313" key="4">
    <source>
        <dbReference type="Proteomes" id="UP001176961"/>
    </source>
</evidence>
<feature type="chain" id="PRO_5041279684" evidence="2">
    <location>
        <begin position="17"/>
        <end position="791"/>
    </location>
</feature>
<proteinExistence type="inferred from homology"/>
<dbReference type="AlphaFoldDB" id="A0AA36HBX2"/>
<dbReference type="SUPFAM" id="SSF69304">
    <property type="entry name" value="Tricorn protease N-terminal domain"/>
    <property type="match status" value="1"/>
</dbReference>
<dbReference type="SUPFAM" id="SSF69322">
    <property type="entry name" value="Tricorn protease domain 2"/>
    <property type="match status" value="1"/>
</dbReference>
<dbReference type="Gene3D" id="2.120.10.30">
    <property type="entry name" value="TolB, C-terminal domain"/>
    <property type="match status" value="4"/>
</dbReference>
<sequence>MWLGASVVCIASLTLAQIHYPGEKYFRNVRQLTFHGTHAEAYFSFDDNYLTLQATGYGVDCDQIYRLDLSAPPNQTMHRLSTGIGSCTCSFFYPNNRDLLYAGNFHKTKMPTKAGSNDPTCPPKRCRSPEAERDPVLQNLCNTSYTWDIYADYDIFKVNQYGNIIAQLTNNSVYDAEGVISPDGSKILYTSMENGDLDLYVMNIDGSNKKQITNVLGYDGGGFFSPDSKKVVFRASRPSTSEEISKYKALLKYNLVAPTAMELYVVNVDGTGLRPVFPKKLGGANWAPYYHPDNKRIIFSSNFNSTGTDYNSFDLYIVNEDGTGLEKVTMDEGHFDSFPMFSHKGDKFVWGSSRNAKTPGDINIFIADWVDKPGDLAKEEALRTNRVWRSVKAEEPLENAVTEPWQNTNTTPYDGVVHFKGERHFKNVKQLTFGGQNAEGYFSYDDSKVTLQATGYGTDCDQIYELDLNIDPRKQLLRRTSTGLGGTTCSFFFKEDNNDHRLYAGNFWALNVSSFNDAAKTCPQKKCQNPSITDPILKKLCNTSYTWDIVPEYDIFKVNKYGNIVQQLTDHPGYDAEAVLSPDGKTIVFTSIRSGDLELWSMNSDGTNLNQITYELGYDGGAFFSPDGKRLVFRASRPKTPEDIAKYKKLLEYDLVEPVAMELFVVDVDGSNLRQITSLGGASWAPYYLNDNKRIVFSSNYGDSENGFGAFALYVINDDGTGLERITYGDQYQFNSFPMMNHAGTKLIWGSSRNGTSKYDLNLFIADWTDDQTGSSGVLSLLLLPYLLLFA</sequence>
<dbReference type="PANTHER" id="PTHR36842:SF1">
    <property type="entry name" value="PROTEIN TOLB"/>
    <property type="match status" value="1"/>
</dbReference>
<keyword evidence="2" id="KW-0732">Signal</keyword>
<feature type="signal peptide" evidence="2">
    <location>
        <begin position="1"/>
        <end position="16"/>
    </location>
</feature>
<organism evidence="3 4">
    <name type="scientific">Cylicocyclus nassatus</name>
    <name type="common">Nematode worm</name>
    <dbReference type="NCBI Taxonomy" id="53992"/>
    <lineage>
        <taxon>Eukaryota</taxon>
        <taxon>Metazoa</taxon>
        <taxon>Ecdysozoa</taxon>
        <taxon>Nematoda</taxon>
        <taxon>Chromadorea</taxon>
        <taxon>Rhabditida</taxon>
        <taxon>Rhabditina</taxon>
        <taxon>Rhabditomorpha</taxon>
        <taxon>Strongyloidea</taxon>
        <taxon>Strongylidae</taxon>
        <taxon>Cylicocyclus</taxon>
    </lineage>
</organism>
<dbReference type="Pfam" id="PF07676">
    <property type="entry name" value="PD40"/>
    <property type="match status" value="4"/>
</dbReference>
<dbReference type="EMBL" id="CATQJL010000316">
    <property type="protein sequence ID" value="CAJ0607178.1"/>
    <property type="molecule type" value="Genomic_DNA"/>
</dbReference>
<evidence type="ECO:0000313" key="3">
    <source>
        <dbReference type="EMBL" id="CAJ0607178.1"/>
    </source>
</evidence>
<dbReference type="InterPro" id="IPR011659">
    <property type="entry name" value="WD40"/>
</dbReference>
<evidence type="ECO:0000256" key="2">
    <source>
        <dbReference type="SAM" id="SignalP"/>
    </source>
</evidence>
<dbReference type="SUPFAM" id="SSF82171">
    <property type="entry name" value="DPP6 N-terminal domain-like"/>
    <property type="match status" value="1"/>
</dbReference>
<gene>
    <name evidence="3" type="ORF">CYNAS_LOCUS19161</name>
</gene>
<accession>A0AA36HBX2</accession>
<dbReference type="PANTHER" id="PTHR36842">
    <property type="entry name" value="PROTEIN TOLB HOMOLOG"/>
    <property type="match status" value="1"/>
</dbReference>
<protein>
    <submittedName>
        <fullName evidence="3">Uncharacterized protein</fullName>
    </submittedName>
</protein>
<dbReference type="Proteomes" id="UP001176961">
    <property type="component" value="Unassembled WGS sequence"/>
</dbReference>
<keyword evidence="4" id="KW-1185">Reference proteome</keyword>
<reference evidence="3" key="1">
    <citation type="submission" date="2023-07" db="EMBL/GenBank/DDBJ databases">
        <authorList>
            <consortium name="CYATHOMIX"/>
        </authorList>
    </citation>
    <scope>NUCLEOTIDE SEQUENCE</scope>
    <source>
        <strain evidence="3">N/A</strain>
    </source>
</reference>
<comment type="similarity">
    <text evidence="1">Belongs to the TolB family.</text>
</comment>
<evidence type="ECO:0000256" key="1">
    <source>
        <dbReference type="ARBA" id="ARBA00009820"/>
    </source>
</evidence>
<comment type="caution">
    <text evidence="3">The sequence shown here is derived from an EMBL/GenBank/DDBJ whole genome shotgun (WGS) entry which is preliminary data.</text>
</comment>
<name>A0AA36HBX2_CYLNA</name>
<dbReference type="InterPro" id="IPR011042">
    <property type="entry name" value="6-blade_b-propeller_TolB-like"/>
</dbReference>